<dbReference type="Gene3D" id="2.70.70.10">
    <property type="entry name" value="Glucose Permease (Domain IIA)"/>
    <property type="match status" value="1"/>
</dbReference>
<keyword evidence="5" id="KW-0862">Zinc</keyword>
<evidence type="ECO:0000313" key="9">
    <source>
        <dbReference type="Proteomes" id="UP000583556"/>
    </source>
</evidence>
<accession>A0A7Y0BNJ5</accession>
<dbReference type="EMBL" id="JABBGM010000002">
    <property type="protein sequence ID" value="NML93478.1"/>
    <property type="molecule type" value="Genomic_DNA"/>
</dbReference>
<comment type="cofactor">
    <cofactor evidence="1">
        <name>Zn(2+)</name>
        <dbReference type="ChEBI" id="CHEBI:29105"/>
    </cofactor>
</comment>
<feature type="domain" description="M23ase beta-sheet core" evidence="7">
    <location>
        <begin position="97"/>
        <end position="204"/>
    </location>
</feature>
<dbReference type="Pfam" id="PF01551">
    <property type="entry name" value="Peptidase_M23"/>
    <property type="match status" value="1"/>
</dbReference>
<dbReference type="Proteomes" id="UP000583556">
    <property type="component" value="Unassembled WGS sequence"/>
</dbReference>
<dbReference type="GO" id="GO:0006508">
    <property type="term" value="P:proteolysis"/>
    <property type="evidence" value="ECO:0007669"/>
    <property type="project" value="UniProtKB-KW"/>
</dbReference>
<keyword evidence="3" id="KW-0479">Metal-binding</keyword>
<dbReference type="PANTHER" id="PTHR21666">
    <property type="entry name" value="PEPTIDASE-RELATED"/>
    <property type="match status" value="1"/>
</dbReference>
<dbReference type="RefSeq" id="WP_169492833.1">
    <property type="nucleotide sequence ID" value="NZ_JABBGM010000002.1"/>
</dbReference>
<evidence type="ECO:0000259" key="7">
    <source>
        <dbReference type="Pfam" id="PF01551"/>
    </source>
</evidence>
<keyword evidence="4" id="KW-0378">Hydrolase</keyword>
<dbReference type="SUPFAM" id="SSF51261">
    <property type="entry name" value="Duplicated hybrid motif"/>
    <property type="match status" value="1"/>
</dbReference>
<name>A0A7Y0BNJ5_9SPHN</name>
<keyword evidence="9" id="KW-1185">Reference proteome</keyword>
<dbReference type="InterPro" id="IPR050570">
    <property type="entry name" value="Cell_wall_metabolism_enzyme"/>
</dbReference>
<dbReference type="CDD" id="cd12797">
    <property type="entry name" value="M23_peptidase"/>
    <property type="match status" value="1"/>
</dbReference>
<evidence type="ECO:0000313" key="8">
    <source>
        <dbReference type="EMBL" id="NML93478.1"/>
    </source>
</evidence>
<evidence type="ECO:0000256" key="4">
    <source>
        <dbReference type="ARBA" id="ARBA00022801"/>
    </source>
</evidence>
<evidence type="ECO:0000256" key="1">
    <source>
        <dbReference type="ARBA" id="ARBA00001947"/>
    </source>
</evidence>
<gene>
    <name evidence="8" type="ORF">HHL27_07335</name>
</gene>
<keyword evidence="6" id="KW-0482">Metalloprotease</keyword>
<organism evidence="8 9">
    <name type="scientific">Novosphingobium olei</name>
    <dbReference type="NCBI Taxonomy" id="2728851"/>
    <lineage>
        <taxon>Bacteria</taxon>
        <taxon>Pseudomonadati</taxon>
        <taxon>Pseudomonadota</taxon>
        <taxon>Alphaproteobacteria</taxon>
        <taxon>Sphingomonadales</taxon>
        <taxon>Sphingomonadaceae</taxon>
        <taxon>Novosphingobium</taxon>
    </lineage>
</organism>
<dbReference type="PANTHER" id="PTHR21666:SF288">
    <property type="entry name" value="CELL DIVISION PROTEIN YTFB"/>
    <property type="match status" value="1"/>
</dbReference>
<evidence type="ECO:0000256" key="5">
    <source>
        <dbReference type="ARBA" id="ARBA00022833"/>
    </source>
</evidence>
<dbReference type="GO" id="GO:0046872">
    <property type="term" value="F:metal ion binding"/>
    <property type="evidence" value="ECO:0007669"/>
    <property type="project" value="UniProtKB-KW"/>
</dbReference>
<sequence length="212" mass="21925">MERWQDKLRLIATTAAITSAVWLVAGALWLNGGARSSVMPQALVGAPGPAAAVPQPAASPLAPLPAMSGSLVLPVQGVRPADLTDTYTQARAGGARIHDAIDIMAPSGTPVLAAMAGRVDKLFLSNEGGNTIYIRSPDGRTMAYYAHLSAYAPDLAEGQAVRAGQVIGAVGATGNADPGAPHLHFALLRTTPEARWDQGEPINPFPLLRALP</sequence>
<dbReference type="AlphaFoldDB" id="A0A7Y0BNJ5"/>
<dbReference type="InterPro" id="IPR016047">
    <property type="entry name" value="M23ase_b-sheet_dom"/>
</dbReference>
<keyword evidence="2" id="KW-0645">Protease</keyword>
<proteinExistence type="predicted"/>
<dbReference type="InterPro" id="IPR011055">
    <property type="entry name" value="Dup_hybrid_motif"/>
</dbReference>
<evidence type="ECO:0000256" key="2">
    <source>
        <dbReference type="ARBA" id="ARBA00022670"/>
    </source>
</evidence>
<reference evidence="8 9" key="1">
    <citation type="submission" date="2020-04" db="EMBL/GenBank/DDBJ databases">
        <title>Novosphingobium sp. TW-4 isolated from soil.</title>
        <authorList>
            <person name="Dahal R.H."/>
            <person name="Chaudhary D.K."/>
        </authorList>
    </citation>
    <scope>NUCLEOTIDE SEQUENCE [LARGE SCALE GENOMIC DNA]</scope>
    <source>
        <strain evidence="8 9">TW-4</strain>
    </source>
</reference>
<evidence type="ECO:0000256" key="3">
    <source>
        <dbReference type="ARBA" id="ARBA00022723"/>
    </source>
</evidence>
<protein>
    <submittedName>
        <fullName evidence="8">M23 family metallopeptidase</fullName>
    </submittedName>
</protein>
<dbReference type="GO" id="GO:0004222">
    <property type="term" value="F:metalloendopeptidase activity"/>
    <property type="evidence" value="ECO:0007669"/>
    <property type="project" value="TreeGrafter"/>
</dbReference>
<evidence type="ECO:0000256" key="6">
    <source>
        <dbReference type="ARBA" id="ARBA00023049"/>
    </source>
</evidence>
<comment type="caution">
    <text evidence="8">The sequence shown here is derived from an EMBL/GenBank/DDBJ whole genome shotgun (WGS) entry which is preliminary data.</text>
</comment>